<name>A0A1I0A1Q6_9BACT</name>
<gene>
    <name evidence="1" type="ORF">SAMN05444285_10316</name>
</gene>
<dbReference type="Proteomes" id="UP000181981">
    <property type="component" value="Unassembled WGS sequence"/>
</dbReference>
<reference evidence="1 2" key="1">
    <citation type="submission" date="2016-10" db="EMBL/GenBank/DDBJ databases">
        <authorList>
            <person name="de Groot N.N."/>
        </authorList>
    </citation>
    <scope>NUCLEOTIDE SEQUENCE [LARGE SCALE GENOMIC DNA]</scope>
    <source>
        <strain evidence="1 2">DSM 25947</strain>
    </source>
</reference>
<proteinExistence type="predicted"/>
<dbReference type="EMBL" id="FOHT01000003">
    <property type="protein sequence ID" value="SES88042.1"/>
    <property type="molecule type" value="Genomic_DNA"/>
</dbReference>
<dbReference type="AlphaFoldDB" id="A0A1I0A1Q6"/>
<protein>
    <submittedName>
        <fullName evidence="1">Uncharacterized protein</fullName>
    </submittedName>
</protein>
<evidence type="ECO:0000313" key="2">
    <source>
        <dbReference type="Proteomes" id="UP000181981"/>
    </source>
</evidence>
<organism evidence="1 2">
    <name type="scientific">Draconibacterium orientale</name>
    <dbReference type="NCBI Taxonomy" id="1168034"/>
    <lineage>
        <taxon>Bacteria</taxon>
        <taxon>Pseudomonadati</taxon>
        <taxon>Bacteroidota</taxon>
        <taxon>Bacteroidia</taxon>
        <taxon>Marinilabiliales</taxon>
        <taxon>Prolixibacteraceae</taxon>
        <taxon>Draconibacterium</taxon>
    </lineage>
</organism>
<sequence>MAPPYEMPFSILCSDSLTSSETITLQYFYNNPLRFSSASTFGSWPRKRL</sequence>
<evidence type="ECO:0000313" key="1">
    <source>
        <dbReference type="EMBL" id="SES88042.1"/>
    </source>
</evidence>
<accession>A0A1I0A1Q6</accession>